<dbReference type="SMART" id="SM00966">
    <property type="entry name" value="SpoVT_AbrB"/>
    <property type="match status" value="1"/>
</dbReference>
<evidence type="ECO:0000259" key="2">
    <source>
        <dbReference type="PROSITE" id="PS51740"/>
    </source>
</evidence>
<dbReference type="Proteomes" id="UP000656077">
    <property type="component" value="Unassembled WGS sequence"/>
</dbReference>
<dbReference type="PROSITE" id="PS51740">
    <property type="entry name" value="SPOVT_ABRB"/>
    <property type="match status" value="1"/>
</dbReference>
<dbReference type="Gene3D" id="2.10.260.10">
    <property type="match status" value="1"/>
</dbReference>
<dbReference type="InterPro" id="IPR037914">
    <property type="entry name" value="SpoVT-AbrB_sf"/>
</dbReference>
<dbReference type="Pfam" id="PF04014">
    <property type="entry name" value="MazE_antitoxin"/>
    <property type="match status" value="1"/>
</dbReference>
<proteinExistence type="predicted"/>
<organism evidence="3 4">
    <name type="scientific">Clostridium chromiireducens</name>
    <dbReference type="NCBI Taxonomy" id="225345"/>
    <lineage>
        <taxon>Bacteria</taxon>
        <taxon>Bacillati</taxon>
        <taxon>Bacillota</taxon>
        <taxon>Clostridia</taxon>
        <taxon>Eubacteriales</taxon>
        <taxon>Clostridiaceae</taxon>
        <taxon>Clostridium</taxon>
    </lineage>
</organism>
<gene>
    <name evidence="3" type="ORF">GKZ28_23240</name>
</gene>
<dbReference type="InterPro" id="IPR052731">
    <property type="entry name" value="B_subtilis_Trans_State_Reg"/>
</dbReference>
<dbReference type="AlphaFoldDB" id="A0A964RRL7"/>
<accession>A0A964RRL7</accession>
<dbReference type="EMBL" id="WSRQ01000063">
    <property type="protein sequence ID" value="MVX66587.1"/>
    <property type="molecule type" value="Genomic_DNA"/>
</dbReference>
<evidence type="ECO:0000313" key="3">
    <source>
        <dbReference type="EMBL" id="MVX66587.1"/>
    </source>
</evidence>
<dbReference type="InterPro" id="IPR007159">
    <property type="entry name" value="SpoVT-AbrB_dom"/>
</dbReference>
<dbReference type="NCBIfam" id="TIGR01439">
    <property type="entry name" value="lp_hng_hel_AbrB"/>
    <property type="match status" value="1"/>
</dbReference>
<evidence type="ECO:0000313" key="4">
    <source>
        <dbReference type="Proteomes" id="UP000656077"/>
    </source>
</evidence>
<name>A0A964RRL7_9CLOT</name>
<feature type="domain" description="SpoVT-AbrB" evidence="2">
    <location>
        <begin position="5"/>
        <end position="50"/>
    </location>
</feature>
<protein>
    <submittedName>
        <fullName evidence="3">AbrB/MazE/SpoVT family DNA-binding domain-containing protein</fullName>
    </submittedName>
</protein>
<comment type="caution">
    <text evidence="3">The sequence shown here is derived from an EMBL/GenBank/DDBJ whole genome shotgun (WGS) entry which is preliminary data.</text>
</comment>
<sequence>MKSLGIVRKVDELGRIVIPKETRKVFTINEGDSLEIFKDDNEIILKKYAPGCTFCGSMDHIFEFKGFYICEECRNNLKALKK</sequence>
<dbReference type="PANTHER" id="PTHR36432">
    <property type="match status" value="1"/>
</dbReference>
<keyword evidence="1 3" id="KW-0238">DNA-binding</keyword>
<dbReference type="PANTHER" id="PTHR36432:SF1">
    <property type="entry name" value="STAGE V SPORULATION PROTEIN T"/>
    <property type="match status" value="1"/>
</dbReference>
<dbReference type="GO" id="GO:0003677">
    <property type="term" value="F:DNA binding"/>
    <property type="evidence" value="ECO:0007669"/>
    <property type="project" value="UniProtKB-UniRule"/>
</dbReference>
<evidence type="ECO:0000256" key="1">
    <source>
        <dbReference type="PROSITE-ProRule" id="PRU01076"/>
    </source>
</evidence>
<dbReference type="RefSeq" id="WP_160361130.1">
    <property type="nucleotide sequence ID" value="NZ_WSRQ01000063.1"/>
</dbReference>
<dbReference type="SUPFAM" id="SSF89447">
    <property type="entry name" value="AbrB/MazE/MraZ-like"/>
    <property type="match status" value="1"/>
</dbReference>
<reference evidence="3" key="1">
    <citation type="submission" date="2019-12" db="EMBL/GenBank/DDBJ databases">
        <title>Microbes associate with the intestines of laboratory mice.</title>
        <authorList>
            <person name="Navarre W."/>
            <person name="Wong E."/>
        </authorList>
    </citation>
    <scope>NUCLEOTIDE SEQUENCE</scope>
    <source>
        <strain evidence="3">NM79_F5</strain>
    </source>
</reference>